<dbReference type="GO" id="GO:0019722">
    <property type="term" value="P:calcium-mediated signaling"/>
    <property type="evidence" value="ECO:0007669"/>
    <property type="project" value="InterPro"/>
</dbReference>
<evidence type="ECO:0000313" key="5">
    <source>
        <dbReference type="Proteomes" id="UP000243579"/>
    </source>
</evidence>
<keyword evidence="1" id="KW-0677">Repeat</keyword>
<dbReference type="InterPro" id="IPR011992">
    <property type="entry name" value="EF-hand-dom_pair"/>
</dbReference>
<dbReference type="InterPro" id="IPR002048">
    <property type="entry name" value="EF_hand_dom"/>
</dbReference>
<keyword evidence="5" id="KW-1185">Reference proteome</keyword>
<dbReference type="Gene3D" id="1.10.238.10">
    <property type="entry name" value="EF-hand"/>
    <property type="match status" value="1"/>
</dbReference>
<evidence type="ECO:0000256" key="1">
    <source>
        <dbReference type="ARBA" id="ARBA00022737"/>
    </source>
</evidence>
<dbReference type="PANTHER" id="PTHR23056">
    <property type="entry name" value="CALCINEURIN B"/>
    <property type="match status" value="1"/>
</dbReference>
<dbReference type="InterPro" id="IPR018247">
    <property type="entry name" value="EF_Hand_1_Ca_BS"/>
</dbReference>
<feature type="domain" description="EF-hand" evidence="3">
    <location>
        <begin position="114"/>
        <end position="149"/>
    </location>
</feature>
<comment type="caution">
    <text evidence="4">The sequence shown here is derived from an EMBL/GenBank/DDBJ whole genome shotgun (WGS) entry which is preliminary data.</text>
</comment>
<dbReference type="SMART" id="SM00054">
    <property type="entry name" value="EFh"/>
    <property type="match status" value="3"/>
</dbReference>
<dbReference type="GO" id="GO:0019900">
    <property type="term" value="F:kinase binding"/>
    <property type="evidence" value="ECO:0007669"/>
    <property type="project" value="InterPro"/>
</dbReference>
<dbReference type="Pfam" id="PF13499">
    <property type="entry name" value="EF-hand_7"/>
    <property type="match status" value="1"/>
</dbReference>
<dbReference type="GO" id="GO:0005509">
    <property type="term" value="F:calcium ion binding"/>
    <property type="evidence" value="ECO:0007669"/>
    <property type="project" value="InterPro"/>
</dbReference>
<dbReference type="InterPro" id="IPR045198">
    <property type="entry name" value="CNBL1-10"/>
</dbReference>
<dbReference type="SUPFAM" id="SSF47473">
    <property type="entry name" value="EF-hand"/>
    <property type="match status" value="1"/>
</dbReference>
<dbReference type="OrthoDB" id="191686at2759"/>
<dbReference type="PROSITE" id="PS50222">
    <property type="entry name" value="EF_HAND_2"/>
    <property type="match status" value="3"/>
</dbReference>
<dbReference type="PANTHER" id="PTHR23056:SF110">
    <property type="entry name" value="CALMODULIN"/>
    <property type="match status" value="1"/>
</dbReference>
<evidence type="ECO:0000259" key="3">
    <source>
        <dbReference type="PROSITE" id="PS50222"/>
    </source>
</evidence>
<feature type="domain" description="EF-hand" evidence="3">
    <location>
        <begin position="158"/>
        <end position="193"/>
    </location>
</feature>
<dbReference type="EMBL" id="JNBR01000025">
    <property type="protein sequence ID" value="OQS00738.1"/>
    <property type="molecule type" value="Genomic_DNA"/>
</dbReference>
<dbReference type="AlphaFoldDB" id="A0A1V9ZRT7"/>
<dbReference type="PROSITE" id="PS00018">
    <property type="entry name" value="EF_HAND_1"/>
    <property type="match status" value="3"/>
</dbReference>
<proteinExistence type="predicted"/>
<dbReference type="STRING" id="1202772.A0A1V9ZRT7"/>
<evidence type="ECO:0000313" key="4">
    <source>
        <dbReference type="EMBL" id="OQS00738.1"/>
    </source>
</evidence>
<gene>
    <name evidence="4" type="ORF">ACHHYP_02841</name>
</gene>
<dbReference type="CDD" id="cd00051">
    <property type="entry name" value="EFh"/>
    <property type="match status" value="1"/>
</dbReference>
<protein>
    <recommendedName>
        <fullName evidence="3">EF-hand domain-containing protein</fullName>
    </recommendedName>
</protein>
<keyword evidence="2" id="KW-0106">Calcium</keyword>
<name>A0A1V9ZRT7_ACHHY</name>
<dbReference type="Pfam" id="PF00036">
    <property type="entry name" value="EF-hand_1"/>
    <property type="match status" value="1"/>
</dbReference>
<reference evidence="4 5" key="1">
    <citation type="journal article" date="2014" name="Genome Biol. Evol.">
        <title>The secreted proteins of Achlya hypogyna and Thraustotheca clavata identify the ancestral oomycete secretome and reveal gene acquisitions by horizontal gene transfer.</title>
        <authorList>
            <person name="Misner I."/>
            <person name="Blouin N."/>
            <person name="Leonard G."/>
            <person name="Richards T.A."/>
            <person name="Lane C.E."/>
        </authorList>
    </citation>
    <scope>NUCLEOTIDE SEQUENCE [LARGE SCALE GENOMIC DNA]</scope>
    <source>
        <strain evidence="4 5">ATCC 48635</strain>
    </source>
</reference>
<accession>A0A1V9ZRT7</accession>
<organism evidence="4 5">
    <name type="scientific">Achlya hypogyna</name>
    <name type="common">Oomycete</name>
    <name type="synonym">Protoachlya hypogyna</name>
    <dbReference type="NCBI Taxonomy" id="1202772"/>
    <lineage>
        <taxon>Eukaryota</taxon>
        <taxon>Sar</taxon>
        <taxon>Stramenopiles</taxon>
        <taxon>Oomycota</taxon>
        <taxon>Saprolegniomycetes</taxon>
        <taxon>Saprolegniales</taxon>
        <taxon>Achlyaceae</taxon>
        <taxon>Achlya</taxon>
    </lineage>
</organism>
<evidence type="ECO:0000256" key="2">
    <source>
        <dbReference type="ARBA" id="ARBA00022837"/>
    </source>
</evidence>
<feature type="domain" description="EF-hand" evidence="3">
    <location>
        <begin position="77"/>
        <end position="112"/>
    </location>
</feature>
<dbReference type="Proteomes" id="UP000243579">
    <property type="component" value="Unassembled WGS sequence"/>
</dbReference>
<sequence>MGAAVSVDNPNAPPTPVLTPRISSALQTTTRLTPEELELLGVHFRKAQEAPTPISTEALKGGIDQARFQVALGLPQKESLYVDRMFFLMDADHDGLITFQEFTNVVSLLSTKTPMLDKIAFSFQIIDLDGDGRLSKNDVHEFLHTSIVENNILLTKDQVTQIIDHTFLDVDADKDGFVSLDEYAAFMARNENSLSHFTLNLAYLLNLTSTASALGVAAVS</sequence>